<evidence type="ECO:0000313" key="2">
    <source>
        <dbReference type="Proteomes" id="UP000828251"/>
    </source>
</evidence>
<organism evidence="1 2">
    <name type="scientific">Gossypium stocksii</name>
    <dbReference type="NCBI Taxonomy" id="47602"/>
    <lineage>
        <taxon>Eukaryota</taxon>
        <taxon>Viridiplantae</taxon>
        <taxon>Streptophyta</taxon>
        <taxon>Embryophyta</taxon>
        <taxon>Tracheophyta</taxon>
        <taxon>Spermatophyta</taxon>
        <taxon>Magnoliopsida</taxon>
        <taxon>eudicotyledons</taxon>
        <taxon>Gunneridae</taxon>
        <taxon>Pentapetalae</taxon>
        <taxon>rosids</taxon>
        <taxon>malvids</taxon>
        <taxon>Malvales</taxon>
        <taxon>Malvaceae</taxon>
        <taxon>Malvoideae</taxon>
        <taxon>Gossypium</taxon>
    </lineage>
</organism>
<protein>
    <submittedName>
        <fullName evidence="1">Uncharacterized protein</fullName>
    </submittedName>
</protein>
<reference evidence="1 2" key="1">
    <citation type="journal article" date="2021" name="Plant Biotechnol. J.">
        <title>Multi-omics assisted identification of the key and species-specific regulatory components of drought-tolerant mechanisms in Gossypium stocksii.</title>
        <authorList>
            <person name="Yu D."/>
            <person name="Ke L."/>
            <person name="Zhang D."/>
            <person name="Wu Y."/>
            <person name="Sun Y."/>
            <person name="Mei J."/>
            <person name="Sun J."/>
            <person name="Sun Y."/>
        </authorList>
    </citation>
    <scope>NUCLEOTIDE SEQUENCE [LARGE SCALE GENOMIC DNA]</scope>
    <source>
        <strain evidence="2">cv. E1</strain>
        <tissue evidence="1">Leaf</tissue>
    </source>
</reference>
<dbReference type="Proteomes" id="UP000828251">
    <property type="component" value="Unassembled WGS sequence"/>
</dbReference>
<name>A0A9D3ZMV2_9ROSI</name>
<comment type="caution">
    <text evidence="1">The sequence shown here is derived from an EMBL/GenBank/DDBJ whole genome shotgun (WGS) entry which is preliminary data.</text>
</comment>
<accession>A0A9D3ZMV2</accession>
<evidence type="ECO:0000313" key="1">
    <source>
        <dbReference type="EMBL" id="KAH1047747.1"/>
    </source>
</evidence>
<dbReference type="AlphaFoldDB" id="A0A9D3ZMV2"/>
<keyword evidence="2" id="KW-1185">Reference proteome</keyword>
<proteinExistence type="predicted"/>
<dbReference type="EMBL" id="JAIQCV010000011">
    <property type="protein sequence ID" value="KAH1047747.1"/>
    <property type="molecule type" value="Genomic_DNA"/>
</dbReference>
<sequence length="103" mass="11703">MEGYMSRGLKNVCVRGMCFQGGKGSDAAMCRGLLLNNYEFKFSILRDRLELGTTCGLKHHDRKLGFFLPLYVLEVGFHLPPCEFIYEVLKFYEVASRQLVAAS</sequence>
<gene>
    <name evidence="1" type="ORF">J1N35_038531</name>
</gene>